<dbReference type="EMBL" id="ML769401">
    <property type="protein sequence ID" value="KAE9406583.1"/>
    <property type="molecule type" value="Genomic_DNA"/>
</dbReference>
<name>A0A6A4I9Q8_9AGAR</name>
<evidence type="ECO:0000313" key="9">
    <source>
        <dbReference type="Proteomes" id="UP000799118"/>
    </source>
</evidence>
<feature type="domain" description="Rhodopsin" evidence="7">
    <location>
        <begin position="23"/>
        <end position="183"/>
    </location>
</feature>
<dbReference type="PANTHER" id="PTHR33048">
    <property type="entry name" value="PTH11-LIKE INTEGRAL MEMBRANE PROTEIN (AFU_ORTHOLOGUE AFUA_5G11245)"/>
    <property type="match status" value="1"/>
</dbReference>
<reference evidence="8" key="1">
    <citation type="journal article" date="2019" name="Environ. Microbiol.">
        <title>Fungal ecological strategies reflected in gene transcription - a case study of two litter decomposers.</title>
        <authorList>
            <person name="Barbi F."/>
            <person name="Kohler A."/>
            <person name="Barry K."/>
            <person name="Baskaran P."/>
            <person name="Daum C."/>
            <person name="Fauchery L."/>
            <person name="Ihrmark K."/>
            <person name="Kuo A."/>
            <person name="LaButti K."/>
            <person name="Lipzen A."/>
            <person name="Morin E."/>
            <person name="Grigoriev I.V."/>
            <person name="Henrissat B."/>
            <person name="Lindahl B."/>
            <person name="Martin F."/>
        </authorList>
    </citation>
    <scope>NUCLEOTIDE SEQUENCE</scope>
    <source>
        <strain evidence="8">JB14</strain>
    </source>
</reference>
<organism evidence="8 9">
    <name type="scientific">Gymnopus androsaceus JB14</name>
    <dbReference type="NCBI Taxonomy" id="1447944"/>
    <lineage>
        <taxon>Eukaryota</taxon>
        <taxon>Fungi</taxon>
        <taxon>Dikarya</taxon>
        <taxon>Basidiomycota</taxon>
        <taxon>Agaricomycotina</taxon>
        <taxon>Agaricomycetes</taxon>
        <taxon>Agaricomycetidae</taxon>
        <taxon>Agaricales</taxon>
        <taxon>Marasmiineae</taxon>
        <taxon>Omphalotaceae</taxon>
        <taxon>Gymnopus</taxon>
    </lineage>
</organism>
<evidence type="ECO:0000259" key="7">
    <source>
        <dbReference type="Pfam" id="PF20684"/>
    </source>
</evidence>
<dbReference type="InterPro" id="IPR052337">
    <property type="entry name" value="SAT4-like"/>
</dbReference>
<evidence type="ECO:0000256" key="4">
    <source>
        <dbReference type="ARBA" id="ARBA00023136"/>
    </source>
</evidence>
<dbReference type="OrthoDB" id="3229610at2759"/>
<dbReference type="Proteomes" id="UP000799118">
    <property type="component" value="Unassembled WGS sequence"/>
</dbReference>
<evidence type="ECO:0000256" key="3">
    <source>
        <dbReference type="ARBA" id="ARBA00022989"/>
    </source>
</evidence>
<evidence type="ECO:0000256" key="2">
    <source>
        <dbReference type="ARBA" id="ARBA00022692"/>
    </source>
</evidence>
<dbReference type="GO" id="GO:0016020">
    <property type="term" value="C:membrane"/>
    <property type="evidence" value="ECO:0007669"/>
    <property type="project" value="UniProtKB-SubCell"/>
</dbReference>
<keyword evidence="9" id="KW-1185">Reference proteome</keyword>
<evidence type="ECO:0000313" key="8">
    <source>
        <dbReference type="EMBL" id="KAE9406583.1"/>
    </source>
</evidence>
<dbReference type="Pfam" id="PF20684">
    <property type="entry name" value="Fung_rhodopsin"/>
    <property type="match status" value="1"/>
</dbReference>
<evidence type="ECO:0000256" key="1">
    <source>
        <dbReference type="ARBA" id="ARBA00004141"/>
    </source>
</evidence>
<comment type="subcellular location">
    <subcellularLocation>
        <location evidence="1">Membrane</location>
        <topology evidence="1">Multi-pass membrane protein</topology>
    </subcellularLocation>
</comment>
<feature type="transmembrane region" description="Helical" evidence="6">
    <location>
        <begin position="151"/>
        <end position="174"/>
    </location>
</feature>
<accession>A0A6A4I9Q8</accession>
<evidence type="ECO:0000256" key="5">
    <source>
        <dbReference type="ARBA" id="ARBA00038359"/>
    </source>
</evidence>
<comment type="similarity">
    <text evidence="5">Belongs to the SAT4 family.</text>
</comment>
<dbReference type="InterPro" id="IPR049326">
    <property type="entry name" value="Rhodopsin_dom_fungi"/>
</dbReference>
<keyword evidence="3 6" id="KW-1133">Transmembrane helix</keyword>
<feature type="transmembrane region" description="Helical" evidence="6">
    <location>
        <begin position="112"/>
        <end position="131"/>
    </location>
</feature>
<keyword evidence="4 6" id="KW-0472">Membrane</keyword>
<sequence length="184" mass="20491">MSSTTNLVLSVVFFTIASGSTTARLCIRYRKQRLWWDDGWAILTLILSTLVDIALFEAVFEAGSDPVSPKAAQFWLNVTSFTVGVWSARISLILSVVRLIPPLFTLRRISEWAAVLFFLMCVGILIPKIYFCASSLSWDGPVPVCRLEKVAIGELITDVLADITLVAIPIRLLGYVSLPKDKRR</sequence>
<feature type="transmembrane region" description="Helical" evidence="6">
    <location>
        <begin position="6"/>
        <end position="27"/>
    </location>
</feature>
<protein>
    <recommendedName>
        <fullName evidence="7">Rhodopsin domain-containing protein</fullName>
    </recommendedName>
</protein>
<dbReference type="PANTHER" id="PTHR33048:SF19">
    <property type="entry name" value="MEMBRANE PROTEIN PTH11-LIKE, PUTATIVE (AFU_ORTHOLOGUE AFUA_1G14080)-RELATED"/>
    <property type="match status" value="1"/>
</dbReference>
<evidence type="ECO:0000256" key="6">
    <source>
        <dbReference type="SAM" id="Phobius"/>
    </source>
</evidence>
<gene>
    <name evidence="8" type="ORF">BT96DRAFT_221902</name>
</gene>
<feature type="transmembrane region" description="Helical" evidence="6">
    <location>
        <begin position="39"/>
        <end position="60"/>
    </location>
</feature>
<feature type="transmembrane region" description="Helical" evidence="6">
    <location>
        <begin position="80"/>
        <end position="100"/>
    </location>
</feature>
<proteinExistence type="inferred from homology"/>
<dbReference type="AlphaFoldDB" id="A0A6A4I9Q8"/>
<keyword evidence="2 6" id="KW-0812">Transmembrane</keyword>